<dbReference type="AlphaFoldDB" id="A0A6J7EWM3"/>
<proteinExistence type="predicted"/>
<dbReference type="EMBL" id="CAFBLS010000272">
    <property type="protein sequence ID" value="CAB4885480.1"/>
    <property type="molecule type" value="Genomic_DNA"/>
</dbReference>
<keyword evidence="1" id="KW-0472">Membrane</keyword>
<feature type="transmembrane region" description="Helical" evidence="1">
    <location>
        <begin position="40"/>
        <end position="57"/>
    </location>
</feature>
<reference evidence="2" key="1">
    <citation type="submission" date="2020-05" db="EMBL/GenBank/DDBJ databases">
        <authorList>
            <person name="Chiriac C."/>
            <person name="Salcher M."/>
            <person name="Ghai R."/>
            <person name="Kavagutti S V."/>
        </authorList>
    </citation>
    <scope>NUCLEOTIDE SEQUENCE</scope>
</reference>
<sequence length="174" mass="19454">MPHLPTSRQERKKADLERRVERIQRDHTFQWLRTRKARRVLAVVSALLCVAIIPSFAQGGGVVGIAVTIAAGCSWWTLRVSTRTVAELPERFLDERQRAVRNRAYFFAYLILGWIVAALLTVGLVGFVLVSENDAVTLTTTWDQALSVVLSLTLLISLLPSMVVAWSEPEEPNA</sequence>
<accession>A0A6J7EWM3</accession>
<keyword evidence="1" id="KW-1133">Transmembrane helix</keyword>
<protein>
    <submittedName>
        <fullName evidence="2">Unannotated protein</fullName>
    </submittedName>
</protein>
<keyword evidence="1" id="KW-0812">Transmembrane</keyword>
<evidence type="ECO:0000313" key="2">
    <source>
        <dbReference type="EMBL" id="CAB4885480.1"/>
    </source>
</evidence>
<organism evidence="2">
    <name type="scientific">freshwater metagenome</name>
    <dbReference type="NCBI Taxonomy" id="449393"/>
    <lineage>
        <taxon>unclassified sequences</taxon>
        <taxon>metagenomes</taxon>
        <taxon>ecological metagenomes</taxon>
    </lineage>
</organism>
<feature type="transmembrane region" description="Helical" evidence="1">
    <location>
        <begin position="103"/>
        <end position="130"/>
    </location>
</feature>
<feature type="transmembrane region" description="Helical" evidence="1">
    <location>
        <begin position="145"/>
        <end position="166"/>
    </location>
</feature>
<gene>
    <name evidence="2" type="ORF">UFOPK3402_01761</name>
</gene>
<feature type="transmembrane region" description="Helical" evidence="1">
    <location>
        <begin position="63"/>
        <end position="82"/>
    </location>
</feature>
<evidence type="ECO:0000256" key="1">
    <source>
        <dbReference type="SAM" id="Phobius"/>
    </source>
</evidence>
<name>A0A6J7EWM3_9ZZZZ</name>